<keyword evidence="1" id="KW-1133">Transmembrane helix</keyword>
<dbReference type="PANTHER" id="PTHR35394">
    <property type="entry name" value="DUF3176 DOMAIN-CONTAINING PROTEIN"/>
    <property type="match status" value="1"/>
</dbReference>
<accession>A0A439CS19</accession>
<sequence>MKVGEAAPIGQGKDLTEQFIESISPGFESNTTPNRTDVNRHYRLMQWVNDYWIWEFASWIVSSLLLAGVVLTLSLHQDQPLPEWPFGITINALISFLSSLSTSTLVVVISSIIGQRSWATLASAERPLRQLELNVTSIAGLVVIASLATVPFVQQITQIQLANSAVDTATIPALRNYANRELDDIFLILDKPLSYGIVPSIVTSGFYRGLYFSGNLSDTLTRNSLLSRTTCSTGNCTYPDFDSLAICSACANVTNQLSMSRGLSRYNNSVPQWTLPNGFAVDVDPNKTGLPVVNITAVQPCEKSDLTSCGATAQECTLYWCLNRYKSSVVQGLLYEDIMDTVKYGFTTNANLLENDTYVFQTNYTSLAQETTTKFNVSKWGSASLTDLIAETLTQEVFWWGANGTDAIEAVVSLDPTFPSVPLDMSPTFEALALSLTSAVCSYSHDEMSLRQVSGQALQAIPRLRVRWEWITLPFALQIISLLLLCYTVVKTSLKRRPVWKSSFLATVFFGVRLRSMIPDSVPNRFIDMKILADKIKFSTRKAE</sequence>
<dbReference type="STRING" id="363999.A0A439CS19"/>
<keyword evidence="3" id="KW-1185">Reference proteome</keyword>
<dbReference type="AlphaFoldDB" id="A0A439CS19"/>
<proteinExistence type="predicted"/>
<reference evidence="2 3" key="1">
    <citation type="submission" date="2018-12" db="EMBL/GenBank/DDBJ databases">
        <title>Draft genome sequence of Xylaria grammica IHI A82.</title>
        <authorList>
            <person name="Buettner E."/>
            <person name="Kellner H."/>
        </authorList>
    </citation>
    <scope>NUCLEOTIDE SEQUENCE [LARGE SCALE GENOMIC DNA]</scope>
    <source>
        <strain evidence="2 3">IHI A82</strain>
    </source>
</reference>
<evidence type="ECO:0000256" key="1">
    <source>
        <dbReference type="SAM" id="Phobius"/>
    </source>
</evidence>
<evidence type="ECO:0000313" key="3">
    <source>
        <dbReference type="Proteomes" id="UP000286045"/>
    </source>
</evidence>
<evidence type="ECO:0000313" key="2">
    <source>
        <dbReference type="EMBL" id="RWA04940.1"/>
    </source>
</evidence>
<feature type="transmembrane region" description="Helical" evidence="1">
    <location>
        <begin position="51"/>
        <end position="76"/>
    </location>
</feature>
<dbReference type="Pfam" id="PF11374">
    <property type="entry name" value="DUF3176"/>
    <property type="match status" value="1"/>
</dbReference>
<feature type="transmembrane region" description="Helical" evidence="1">
    <location>
        <begin position="470"/>
        <end position="490"/>
    </location>
</feature>
<feature type="transmembrane region" description="Helical" evidence="1">
    <location>
        <begin position="88"/>
        <end position="113"/>
    </location>
</feature>
<protein>
    <submittedName>
        <fullName evidence="2">Uncharacterized protein</fullName>
    </submittedName>
</protein>
<comment type="caution">
    <text evidence="2">The sequence shown here is derived from an EMBL/GenBank/DDBJ whole genome shotgun (WGS) entry which is preliminary data.</text>
</comment>
<dbReference type="InterPro" id="IPR021514">
    <property type="entry name" value="DUF3176"/>
</dbReference>
<dbReference type="Proteomes" id="UP000286045">
    <property type="component" value="Unassembled WGS sequence"/>
</dbReference>
<feature type="transmembrane region" description="Helical" evidence="1">
    <location>
        <begin position="133"/>
        <end position="153"/>
    </location>
</feature>
<keyword evidence="1" id="KW-0812">Transmembrane</keyword>
<organism evidence="2 3">
    <name type="scientific">Xylaria grammica</name>
    <dbReference type="NCBI Taxonomy" id="363999"/>
    <lineage>
        <taxon>Eukaryota</taxon>
        <taxon>Fungi</taxon>
        <taxon>Dikarya</taxon>
        <taxon>Ascomycota</taxon>
        <taxon>Pezizomycotina</taxon>
        <taxon>Sordariomycetes</taxon>
        <taxon>Xylariomycetidae</taxon>
        <taxon>Xylariales</taxon>
        <taxon>Xylariaceae</taxon>
        <taxon>Xylaria</taxon>
    </lineage>
</organism>
<dbReference type="PANTHER" id="PTHR35394:SF5">
    <property type="entry name" value="DUF3176 DOMAIN-CONTAINING PROTEIN"/>
    <property type="match status" value="1"/>
</dbReference>
<gene>
    <name evidence="2" type="ORF">EKO27_g10171</name>
</gene>
<name>A0A439CS19_9PEZI</name>
<dbReference type="EMBL" id="RYZI01000498">
    <property type="protein sequence ID" value="RWA04940.1"/>
    <property type="molecule type" value="Genomic_DNA"/>
</dbReference>
<keyword evidence="1" id="KW-0472">Membrane</keyword>